<keyword evidence="6" id="KW-1185">Reference proteome</keyword>
<feature type="region of interest" description="Disordered" evidence="3">
    <location>
        <begin position="86"/>
        <end position="114"/>
    </location>
</feature>
<dbReference type="GO" id="GO:0003700">
    <property type="term" value="F:DNA-binding transcription factor activity"/>
    <property type="evidence" value="ECO:0007669"/>
    <property type="project" value="InterPro"/>
</dbReference>
<evidence type="ECO:0000313" key="5">
    <source>
        <dbReference type="EMBL" id="KAG6953443.1"/>
    </source>
</evidence>
<keyword evidence="1" id="KW-0238">DNA-binding</keyword>
<dbReference type="FunFam" id="1.10.10.10:FF:000286">
    <property type="entry name" value="Heat shock transcription factor"/>
    <property type="match status" value="1"/>
</dbReference>
<evidence type="ECO:0000256" key="1">
    <source>
        <dbReference type="ARBA" id="ARBA00023125"/>
    </source>
</evidence>
<feature type="region of interest" description="Disordered" evidence="3">
    <location>
        <begin position="1"/>
        <end position="50"/>
    </location>
</feature>
<dbReference type="SMART" id="SM00415">
    <property type="entry name" value="HSF"/>
    <property type="match status" value="1"/>
</dbReference>
<organism evidence="5 6">
    <name type="scientific">Phytophthora aleatoria</name>
    <dbReference type="NCBI Taxonomy" id="2496075"/>
    <lineage>
        <taxon>Eukaryota</taxon>
        <taxon>Sar</taxon>
        <taxon>Stramenopiles</taxon>
        <taxon>Oomycota</taxon>
        <taxon>Peronosporomycetes</taxon>
        <taxon>Peronosporales</taxon>
        <taxon>Peronosporaceae</taxon>
        <taxon>Phytophthora</taxon>
    </lineage>
</organism>
<feature type="compositionally biased region" description="Low complexity" evidence="3">
    <location>
        <begin position="10"/>
        <end position="22"/>
    </location>
</feature>
<evidence type="ECO:0000256" key="2">
    <source>
        <dbReference type="RuleBase" id="RU004020"/>
    </source>
</evidence>
<dbReference type="EMBL" id="JAENGY010001024">
    <property type="protein sequence ID" value="KAG6953443.1"/>
    <property type="molecule type" value="Genomic_DNA"/>
</dbReference>
<dbReference type="Proteomes" id="UP000709295">
    <property type="component" value="Unassembled WGS sequence"/>
</dbReference>
<gene>
    <name evidence="5" type="ORF">JG688_00012806</name>
</gene>
<feature type="compositionally biased region" description="Basic and acidic residues" evidence="3">
    <location>
        <begin position="620"/>
        <end position="632"/>
    </location>
</feature>
<sequence length="708" mass="77903">MLGERDRRASSSNSAHTSPASSQCVGDMGPPASAPLFGSPQRVSQSQQLSTLDAGSFPLFGSKSELSDSLDTASGMDDMVTRQASLVGPQEEPEHEQELPLSSEQKPMTTEAKRPEVHVIKRRNVGVPKFLRFLFQILEVEDPNIITWSHEGTAFQIIQPEELANQILPRYFKHNKVSSFQRQLNYFGFKKWTKTQTNICTFSHPFFLRADKDRMKLIKRKERANPALISAAMTATIKSNPIDLMNQLQAQEHARAQHFEAHDLVEARSQLPTQQALKRQKSNTLSGASVTFLNSAAAGRRHSTGMLPGSEAFGMAAAAAAAAAAAGAANSVPGRKRAGTPAEQEFELEMEARTDAMANSSSQQQHFMYLQKIAEAKQLSERYPYQPARGKRQSLPHVVPPGLFGDTFGLGATMNMPGSGSNGGFGPRNTINLGRRRSDQLLTDFSGGKSISISQIEEFMASPGTSSPPQTIFASSVKSDASVILPVTSNSFNQDAYQQQQQLRQQVPRHQMTRHHIIYGGGSGYGSSSVKTESWPTSINASSSSIVSTSYQSQQQNHPMMMPFKFGESNASQNAIPSFQSGVGSMQRPPMTHPQQYQSQQERVASYHQQQQRQQQQRQEQQDRQESTRDYIDVLLESAGLDESLPPQPSTTLPSETWSEANYPHSQNGPNSSSSTGPFSFMSQQQQGQQQLHLSPMGGLPHNSNQRF</sequence>
<accession>A0A8J5M1P3</accession>
<dbReference type="Pfam" id="PF00447">
    <property type="entry name" value="HSF_DNA-bind"/>
    <property type="match status" value="1"/>
</dbReference>
<feature type="compositionally biased region" description="Polar residues" evidence="3">
    <location>
        <begin position="569"/>
        <end position="584"/>
    </location>
</feature>
<evidence type="ECO:0000256" key="3">
    <source>
        <dbReference type="SAM" id="MobiDB-lite"/>
    </source>
</evidence>
<name>A0A8J5M1P3_9STRA</name>
<dbReference type="GO" id="GO:0043565">
    <property type="term" value="F:sequence-specific DNA binding"/>
    <property type="evidence" value="ECO:0007669"/>
    <property type="project" value="InterPro"/>
</dbReference>
<evidence type="ECO:0000313" key="6">
    <source>
        <dbReference type="Proteomes" id="UP000709295"/>
    </source>
</evidence>
<comment type="similarity">
    <text evidence="2">Belongs to the HSF family.</text>
</comment>
<reference evidence="5" key="1">
    <citation type="submission" date="2021-01" db="EMBL/GenBank/DDBJ databases">
        <title>Phytophthora aleatoria, a newly-described species from Pinus radiata is distinct from Phytophthora cactorum isolates based on comparative genomics.</title>
        <authorList>
            <person name="Mcdougal R."/>
            <person name="Panda P."/>
            <person name="Williams N."/>
            <person name="Studholme D.J."/>
        </authorList>
    </citation>
    <scope>NUCLEOTIDE SEQUENCE</scope>
    <source>
        <strain evidence="5">NZFS 4037</strain>
    </source>
</reference>
<feature type="compositionally biased region" description="Polar residues" evidence="3">
    <location>
        <begin position="41"/>
        <end position="50"/>
    </location>
</feature>
<comment type="caution">
    <text evidence="5">The sequence shown here is derived from an EMBL/GenBank/DDBJ whole genome shotgun (WGS) entry which is preliminary data.</text>
</comment>
<feature type="compositionally biased region" description="Polar residues" evidence="3">
    <location>
        <begin position="593"/>
        <end position="603"/>
    </location>
</feature>
<dbReference type="PANTHER" id="PTHR10015:SF427">
    <property type="entry name" value="HEAT SHOCK FACTOR PROTEIN"/>
    <property type="match status" value="1"/>
</dbReference>
<feature type="region of interest" description="Disordered" evidence="3">
    <location>
        <begin position="561"/>
        <end position="708"/>
    </location>
</feature>
<protein>
    <recommendedName>
        <fullName evidence="4">HSF-type DNA-binding domain-containing protein</fullName>
    </recommendedName>
</protein>
<feature type="domain" description="HSF-type DNA-binding" evidence="4">
    <location>
        <begin position="126"/>
        <end position="221"/>
    </location>
</feature>
<feature type="compositionally biased region" description="Low complexity" evidence="3">
    <location>
        <begin position="666"/>
        <end position="691"/>
    </location>
</feature>
<feature type="compositionally biased region" description="Low complexity" evidence="3">
    <location>
        <begin position="609"/>
        <end position="619"/>
    </location>
</feature>
<proteinExistence type="inferred from homology"/>
<dbReference type="AlphaFoldDB" id="A0A8J5M1P3"/>
<dbReference type="InterPro" id="IPR000232">
    <property type="entry name" value="HSF_DNA-bd"/>
</dbReference>
<evidence type="ECO:0000259" key="4">
    <source>
        <dbReference type="SMART" id="SM00415"/>
    </source>
</evidence>
<dbReference type="PANTHER" id="PTHR10015">
    <property type="entry name" value="HEAT SHOCK TRANSCRIPTION FACTOR"/>
    <property type="match status" value="1"/>
</dbReference>